<name>A0A016UEM8_9BILA</name>
<accession>A0A016UEM8</accession>
<dbReference type="AlphaFoldDB" id="A0A016UEM8"/>
<proteinExistence type="predicted"/>
<keyword evidence="2" id="KW-1185">Reference proteome</keyword>
<organism evidence="1 2">
    <name type="scientific">Ancylostoma ceylanicum</name>
    <dbReference type="NCBI Taxonomy" id="53326"/>
    <lineage>
        <taxon>Eukaryota</taxon>
        <taxon>Metazoa</taxon>
        <taxon>Ecdysozoa</taxon>
        <taxon>Nematoda</taxon>
        <taxon>Chromadorea</taxon>
        <taxon>Rhabditida</taxon>
        <taxon>Rhabditina</taxon>
        <taxon>Rhabditomorpha</taxon>
        <taxon>Strongyloidea</taxon>
        <taxon>Ancylostomatidae</taxon>
        <taxon>Ancylostomatinae</taxon>
        <taxon>Ancylostoma</taxon>
    </lineage>
</organism>
<evidence type="ECO:0000313" key="2">
    <source>
        <dbReference type="Proteomes" id="UP000024635"/>
    </source>
</evidence>
<dbReference type="Proteomes" id="UP000024635">
    <property type="component" value="Unassembled WGS sequence"/>
</dbReference>
<evidence type="ECO:0000313" key="1">
    <source>
        <dbReference type="EMBL" id="EYC13590.1"/>
    </source>
</evidence>
<sequence>MCASNWYKLALSEPGPSTGLPGGKLSFLKRPKSKGGLVPGSRAEPRKKYRRIEKWTATRLLALRAAQ</sequence>
<gene>
    <name evidence="1" type="primary">Acey_s0043.g803</name>
    <name evidence="1" type="ORF">Y032_0043g803</name>
</gene>
<comment type="caution">
    <text evidence="1">The sequence shown here is derived from an EMBL/GenBank/DDBJ whole genome shotgun (WGS) entry which is preliminary data.</text>
</comment>
<dbReference type="EMBL" id="JARK01001379">
    <property type="protein sequence ID" value="EYC13590.1"/>
    <property type="molecule type" value="Genomic_DNA"/>
</dbReference>
<protein>
    <submittedName>
        <fullName evidence="1">Uncharacterized protein</fullName>
    </submittedName>
</protein>
<reference evidence="2" key="1">
    <citation type="journal article" date="2015" name="Nat. Genet.">
        <title>The genome and transcriptome of the zoonotic hookworm Ancylostoma ceylanicum identify infection-specific gene families.</title>
        <authorList>
            <person name="Schwarz E.M."/>
            <person name="Hu Y."/>
            <person name="Antoshechkin I."/>
            <person name="Miller M.M."/>
            <person name="Sternberg P.W."/>
            <person name="Aroian R.V."/>
        </authorList>
    </citation>
    <scope>NUCLEOTIDE SEQUENCE</scope>
    <source>
        <strain evidence="2">HY135</strain>
    </source>
</reference>